<dbReference type="AlphaFoldDB" id="A0A060IGT1"/>
<sequence length="64" mass="7062">MVRKHLGEGFVGGAKWLLPDLVSFDLESIVTHTVCFTGSETVRTDWYAEVEPRAPLLIMSKGVA</sequence>
<gene>
    <name evidence="1" type="ORF">IE4771_PD00581</name>
</gene>
<reference evidence="1 2" key="1">
    <citation type="submission" date="2013-12" db="EMBL/GenBank/DDBJ databases">
        <title>Complete genome sequence of Rhizobium etli bv. mimosae IE4771.</title>
        <authorList>
            <person name="Bustos P."/>
            <person name="Santamaria R.I."/>
            <person name="Lozano L."/>
            <person name="Ormeno-Orrillo E."/>
            <person name="Rogel M.A."/>
            <person name="Romero D."/>
            <person name="Cevallos M.A."/>
            <person name="Martinez-Romero E."/>
            <person name="Gonzalez V."/>
        </authorList>
    </citation>
    <scope>NUCLEOTIDE SEQUENCE [LARGE SCALE GENOMIC DNA]</scope>
    <source>
        <strain evidence="1 2">IE4771</strain>
        <plasmid evidence="2">Plasmid pRetIE4771d</plasmid>
    </source>
</reference>
<evidence type="ECO:0000313" key="1">
    <source>
        <dbReference type="EMBL" id="AIC31135.1"/>
    </source>
</evidence>
<geneLocation type="plasmid" evidence="1 2">
    <name>pRetIE4771d</name>
</geneLocation>
<protein>
    <submittedName>
        <fullName evidence="1">Uncharacterized protein</fullName>
    </submittedName>
</protein>
<dbReference type="HOGENOM" id="CLU_2864713_0_0_5"/>
<name>A0A060IGT1_RHIET</name>
<accession>A0A060IGT1</accession>
<dbReference type="KEGG" id="rei:IE4771_PD00581"/>
<keyword evidence="1" id="KW-0614">Plasmid</keyword>
<organism evidence="1 2">
    <name type="scientific">Rhizobium etli bv. mimosae str. IE4771</name>
    <dbReference type="NCBI Taxonomy" id="1432050"/>
    <lineage>
        <taxon>Bacteria</taxon>
        <taxon>Pseudomonadati</taxon>
        <taxon>Pseudomonadota</taxon>
        <taxon>Alphaproteobacteria</taxon>
        <taxon>Hyphomicrobiales</taxon>
        <taxon>Rhizobiaceae</taxon>
        <taxon>Rhizobium/Agrobacterium group</taxon>
        <taxon>Rhizobium</taxon>
    </lineage>
</organism>
<evidence type="ECO:0000313" key="2">
    <source>
        <dbReference type="Proteomes" id="UP000027180"/>
    </source>
</evidence>
<dbReference type="EMBL" id="CP006990">
    <property type="protein sequence ID" value="AIC31135.1"/>
    <property type="molecule type" value="Genomic_DNA"/>
</dbReference>
<dbReference type="Proteomes" id="UP000027180">
    <property type="component" value="Plasmid pRetIE4771d"/>
</dbReference>
<proteinExistence type="predicted"/>